<name>A0A840YW71_9SPHN</name>
<organism evidence="2 3">
    <name type="scientific">Stakelama sediminis</name>
    <dbReference type="NCBI Taxonomy" id="463200"/>
    <lineage>
        <taxon>Bacteria</taxon>
        <taxon>Pseudomonadati</taxon>
        <taxon>Pseudomonadota</taxon>
        <taxon>Alphaproteobacteria</taxon>
        <taxon>Sphingomonadales</taxon>
        <taxon>Sphingomonadaceae</taxon>
        <taxon>Stakelama</taxon>
    </lineage>
</organism>
<accession>A0A840YW71</accession>
<dbReference type="RefSeq" id="WP_184001606.1">
    <property type="nucleotide sequence ID" value="NZ_JACIJI010000001.1"/>
</dbReference>
<gene>
    <name evidence="2" type="ORF">FHR23_000805</name>
</gene>
<dbReference type="AlphaFoldDB" id="A0A840YW71"/>
<evidence type="ECO:0000313" key="3">
    <source>
        <dbReference type="Proteomes" id="UP000554342"/>
    </source>
</evidence>
<evidence type="ECO:0000313" key="2">
    <source>
        <dbReference type="EMBL" id="MBB5717898.1"/>
    </source>
</evidence>
<reference evidence="2 3" key="1">
    <citation type="submission" date="2020-08" db="EMBL/GenBank/DDBJ databases">
        <title>Genomic Encyclopedia of Type Strains, Phase IV (KMG-IV): sequencing the most valuable type-strain genomes for metagenomic binning, comparative biology and taxonomic classification.</title>
        <authorList>
            <person name="Goeker M."/>
        </authorList>
    </citation>
    <scope>NUCLEOTIDE SEQUENCE [LARGE SCALE GENOMIC DNA]</scope>
    <source>
        <strain evidence="2 3">DSM 27203</strain>
    </source>
</reference>
<evidence type="ECO:0000256" key="1">
    <source>
        <dbReference type="SAM" id="MobiDB-lite"/>
    </source>
</evidence>
<dbReference type="Proteomes" id="UP000554342">
    <property type="component" value="Unassembled WGS sequence"/>
</dbReference>
<comment type="caution">
    <text evidence="2">The sequence shown here is derived from an EMBL/GenBank/DDBJ whole genome shotgun (WGS) entry which is preliminary data.</text>
</comment>
<protein>
    <submittedName>
        <fullName evidence="2">Uncharacterized protein</fullName>
    </submittedName>
</protein>
<feature type="region of interest" description="Disordered" evidence="1">
    <location>
        <begin position="1"/>
        <end position="66"/>
    </location>
</feature>
<proteinExistence type="predicted"/>
<keyword evidence="3" id="KW-1185">Reference proteome</keyword>
<sequence>MKIPPGKPGRFSVGAGNTTRNARATGLRIAALKRLSQGGDQKGRTGQRDGQLQRNRKGGKPANCTVVQSSGSAALDTQSCTLMTKRFRYHPARDAHHHRVAQHMNQVFDWSLGKCPPLGPTDICITPN</sequence>
<dbReference type="EMBL" id="JACIJI010000001">
    <property type="protein sequence ID" value="MBB5717898.1"/>
    <property type="molecule type" value="Genomic_DNA"/>
</dbReference>